<name>A0A8J4FJ00_9CHLO</name>
<dbReference type="OrthoDB" id="529447at2759"/>
<dbReference type="Proteomes" id="UP000747110">
    <property type="component" value="Unassembled WGS sequence"/>
</dbReference>
<dbReference type="Pfam" id="PF11617">
    <property type="entry name" value="Cu-binding_MopE"/>
    <property type="match status" value="1"/>
</dbReference>
<feature type="non-terminal residue" evidence="1">
    <location>
        <position position="1"/>
    </location>
</feature>
<reference evidence="1" key="1">
    <citation type="journal article" date="2021" name="Proc. Natl. Acad. Sci. U.S.A.">
        <title>Three genomes in the algal genus Volvox reveal the fate of a haploid sex-determining region after a transition to homothallism.</title>
        <authorList>
            <person name="Yamamoto K."/>
            <person name="Hamaji T."/>
            <person name="Kawai-Toyooka H."/>
            <person name="Matsuzaki R."/>
            <person name="Takahashi F."/>
            <person name="Nishimura Y."/>
            <person name="Kawachi M."/>
            <person name="Noguchi H."/>
            <person name="Minakuchi Y."/>
            <person name="Umen J.G."/>
            <person name="Toyoda A."/>
            <person name="Nozaki H."/>
        </authorList>
    </citation>
    <scope>NUCLEOTIDE SEQUENCE</scope>
    <source>
        <strain evidence="1">NIES-3786</strain>
    </source>
</reference>
<dbReference type="AlphaFoldDB" id="A0A8J4FJ00"/>
<comment type="caution">
    <text evidence="1">The sequence shown here is derived from an EMBL/GenBank/DDBJ whole genome shotgun (WGS) entry which is preliminary data.</text>
</comment>
<keyword evidence="2" id="KW-1185">Reference proteome</keyword>
<accession>A0A8J4FJ00</accession>
<proteinExistence type="predicted"/>
<sequence length="111" mass="11907">QFDDTANGMRSSWSPVVLSALTDDIPAPDVPGWGPLPRNFTQQLPADLGGLIIRVKSKTPLAATVSVCRYLKANESGSYEICSDGLDNDCDGLVDAMDPDCANFLIKRLPP</sequence>
<organism evidence="1 2">
    <name type="scientific">Volvox reticuliferus</name>
    <dbReference type="NCBI Taxonomy" id="1737510"/>
    <lineage>
        <taxon>Eukaryota</taxon>
        <taxon>Viridiplantae</taxon>
        <taxon>Chlorophyta</taxon>
        <taxon>core chlorophytes</taxon>
        <taxon>Chlorophyceae</taxon>
        <taxon>CS clade</taxon>
        <taxon>Chlamydomonadales</taxon>
        <taxon>Volvocaceae</taxon>
        <taxon>Volvox</taxon>
    </lineage>
</organism>
<evidence type="ECO:0000313" key="2">
    <source>
        <dbReference type="Proteomes" id="UP000747110"/>
    </source>
</evidence>
<gene>
    <name evidence="1" type="ORF">Vretifemale_6686</name>
</gene>
<feature type="non-terminal residue" evidence="1">
    <location>
        <position position="111"/>
    </location>
</feature>
<protein>
    <submittedName>
        <fullName evidence="1">Uncharacterized protein</fullName>
    </submittedName>
</protein>
<dbReference type="InterPro" id="IPR021655">
    <property type="entry name" value="Put_metal-bd"/>
</dbReference>
<evidence type="ECO:0000313" key="1">
    <source>
        <dbReference type="EMBL" id="GIL77136.1"/>
    </source>
</evidence>
<dbReference type="EMBL" id="BNCP01000010">
    <property type="protein sequence ID" value="GIL77136.1"/>
    <property type="molecule type" value="Genomic_DNA"/>
</dbReference>